<dbReference type="RefSeq" id="WP_052679020.1">
    <property type="nucleotide sequence ID" value="NZ_BMKO01000003.1"/>
</dbReference>
<dbReference type="InterPro" id="IPR057869">
    <property type="entry name" value="HP1_YO34"/>
</dbReference>
<evidence type="ECO:0008006" key="3">
    <source>
        <dbReference type="Google" id="ProtNLM"/>
    </source>
</evidence>
<sequence length="161" mass="17493">MSVMLTLDGEAISLDNMKVAVSANLADTDVSGRSAQTVTAEQGNKAIELKITGTLKFTAESVATRLFELSRMTEKDGSRKVFRIGNGTARVVKCRLVKFAGQLSLTEQSNLLAWQVAFSLKEVRSVAEQQELRTMQQPQASQQLNQAQFSQALAASNKVAL</sequence>
<protein>
    <recommendedName>
        <fullName evidence="3">Phage tail protein</fullName>
    </recommendedName>
</protein>
<organism evidence="1 2">
    <name type="scientific">Shewanella carassii</name>
    <dbReference type="NCBI Taxonomy" id="1987584"/>
    <lineage>
        <taxon>Bacteria</taxon>
        <taxon>Pseudomonadati</taxon>
        <taxon>Pseudomonadota</taxon>
        <taxon>Gammaproteobacteria</taxon>
        <taxon>Alteromonadales</taxon>
        <taxon>Shewanellaceae</taxon>
        <taxon>Shewanella</taxon>
    </lineage>
</organism>
<comment type="caution">
    <text evidence="1">The sequence shown here is derived from an EMBL/GenBank/DDBJ whole genome shotgun (WGS) entry which is preliminary data.</text>
</comment>
<accession>A0ABQ1T4B7</accession>
<keyword evidence="2" id="KW-1185">Reference proteome</keyword>
<reference evidence="2" key="1">
    <citation type="journal article" date="2019" name="Int. J. Syst. Evol. Microbiol.">
        <title>The Global Catalogue of Microorganisms (GCM) 10K type strain sequencing project: providing services to taxonomists for standard genome sequencing and annotation.</title>
        <authorList>
            <consortium name="The Broad Institute Genomics Platform"/>
            <consortium name="The Broad Institute Genome Sequencing Center for Infectious Disease"/>
            <person name="Wu L."/>
            <person name="Ma J."/>
        </authorList>
    </citation>
    <scope>NUCLEOTIDE SEQUENCE [LARGE SCALE GENOMIC DNA]</scope>
    <source>
        <strain evidence="2">CGMCC 1.16033</strain>
    </source>
</reference>
<gene>
    <name evidence="1" type="ORF">GCM10011520_15540</name>
</gene>
<dbReference type="Pfam" id="PF25759">
    <property type="entry name" value="HP1_ORF34"/>
    <property type="match status" value="1"/>
</dbReference>
<evidence type="ECO:0000313" key="1">
    <source>
        <dbReference type="EMBL" id="GGE75890.1"/>
    </source>
</evidence>
<dbReference type="EMBL" id="BMKO01000003">
    <property type="protein sequence ID" value="GGE75890.1"/>
    <property type="molecule type" value="Genomic_DNA"/>
</dbReference>
<proteinExistence type="predicted"/>
<evidence type="ECO:0000313" key="2">
    <source>
        <dbReference type="Proteomes" id="UP000606498"/>
    </source>
</evidence>
<name>A0ABQ1T4B7_9GAMM</name>
<dbReference type="Proteomes" id="UP000606498">
    <property type="component" value="Unassembled WGS sequence"/>
</dbReference>